<evidence type="ECO:0000256" key="2">
    <source>
        <dbReference type="SAM" id="Phobius"/>
    </source>
</evidence>
<sequence length="454" mass="51746">MISSITEYIKKHRQGISITVFIAGSSYFIGKYAKWKIEEYRDRAGAERTAKENMKRRFQQRQNDCTYTVLSHLPTLGYELLSAIDVESVIAKLQELKVKSTSTPAVSPISSVVIVDEDKETTPTQTPSASIVLVEKPDNTESTSNLEGHDNEENAPSSHSPGEANVNGSSPSSSTSRVNPRAAKLELWSELKIKSFTRTISTIYLITFLTILIHIQLNLLGRFNYLYSVVSLTEREKEQTIHIQPAKGTILNFENEKRYLTFSWWLLNIGWKRVVERVRIVVERILSDMKIEQDISYKDFVWLISEIRAQVDFRHVMLPNSLEEEIEVLRQGGGAQEDPTIDDELRKLLDESKDFLDSDDFRDVLAACIDSAFSLLHSNMYSRFLAVPNSEEDDDDSEQIERPVALVRLLPDISKEAHVVINGVPNRYLEAVKNVKQLQELSAVIYSSFDEEFF</sequence>
<dbReference type="Pfam" id="PF04882">
    <property type="entry name" value="Peroxin-3"/>
    <property type="match status" value="1"/>
</dbReference>
<dbReference type="GO" id="GO:0045046">
    <property type="term" value="P:protein import into peroxisome membrane"/>
    <property type="evidence" value="ECO:0007669"/>
    <property type="project" value="TreeGrafter"/>
</dbReference>
<dbReference type="PANTHER" id="PTHR28080">
    <property type="entry name" value="PEROXISOMAL BIOGENESIS FACTOR 3"/>
    <property type="match status" value="1"/>
</dbReference>
<accession>A0A9N8WB54</accession>
<dbReference type="GO" id="GO:0030674">
    <property type="term" value="F:protein-macromolecule adaptor activity"/>
    <property type="evidence" value="ECO:0007669"/>
    <property type="project" value="TreeGrafter"/>
</dbReference>
<reference evidence="3" key="1">
    <citation type="submission" date="2021-06" db="EMBL/GenBank/DDBJ databases">
        <authorList>
            <person name="Kallberg Y."/>
            <person name="Tangrot J."/>
            <person name="Rosling A."/>
        </authorList>
    </citation>
    <scope>NUCLEOTIDE SEQUENCE</scope>
    <source>
        <strain evidence="3">MT106</strain>
    </source>
</reference>
<keyword evidence="2" id="KW-0472">Membrane</keyword>
<comment type="caution">
    <text evidence="3">The sequence shown here is derived from an EMBL/GenBank/DDBJ whole genome shotgun (WGS) entry which is preliminary data.</text>
</comment>
<feature type="transmembrane region" description="Helical" evidence="2">
    <location>
        <begin position="202"/>
        <end position="221"/>
    </location>
</feature>
<dbReference type="EMBL" id="CAJVPL010000323">
    <property type="protein sequence ID" value="CAG8483115.1"/>
    <property type="molecule type" value="Genomic_DNA"/>
</dbReference>
<organism evidence="3 4">
    <name type="scientific">Ambispora gerdemannii</name>
    <dbReference type="NCBI Taxonomy" id="144530"/>
    <lineage>
        <taxon>Eukaryota</taxon>
        <taxon>Fungi</taxon>
        <taxon>Fungi incertae sedis</taxon>
        <taxon>Mucoromycota</taxon>
        <taxon>Glomeromycotina</taxon>
        <taxon>Glomeromycetes</taxon>
        <taxon>Archaeosporales</taxon>
        <taxon>Ambisporaceae</taxon>
        <taxon>Ambispora</taxon>
    </lineage>
</organism>
<dbReference type="InterPro" id="IPR006966">
    <property type="entry name" value="Peroxin-3"/>
</dbReference>
<evidence type="ECO:0000313" key="4">
    <source>
        <dbReference type="Proteomes" id="UP000789831"/>
    </source>
</evidence>
<evidence type="ECO:0000313" key="3">
    <source>
        <dbReference type="EMBL" id="CAG8483115.1"/>
    </source>
</evidence>
<dbReference type="OrthoDB" id="45930at2759"/>
<dbReference type="GO" id="GO:0005778">
    <property type="term" value="C:peroxisomal membrane"/>
    <property type="evidence" value="ECO:0007669"/>
    <property type="project" value="InterPro"/>
</dbReference>
<keyword evidence="2" id="KW-0812">Transmembrane</keyword>
<gene>
    <name evidence="3" type="ORF">AGERDE_LOCUS3340</name>
</gene>
<proteinExistence type="predicted"/>
<name>A0A9N8WB54_9GLOM</name>
<keyword evidence="4" id="KW-1185">Reference proteome</keyword>
<dbReference type="PANTHER" id="PTHR28080:SF1">
    <property type="entry name" value="PEROXISOMAL BIOGENESIS FACTOR 3"/>
    <property type="match status" value="1"/>
</dbReference>
<keyword evidence="2" id="KW-1133">Transmembrane helix</keyword>
<feature type="region of interest" description="Disordered" evidence="1">
    <location>
        <begin position="118"/>
        <end position="178"/>
    </location>
</feature>
<dbReference type="AlphaFoldDB" id="A0A9N8WB54"/>
<evidence type="ECO:0000256" key="1">
    <source>
        <dbReference type="SAM" id="MobiDB-lite"/>
    </source>
</evidence>
<protein>
    <submittedName>
        <fullName evidence="3">444_t:CDS:1</fullName>
    </submittedName>
</protein>
<feature type="transmembrane region" description="Helical" evidence="2">
    <location>
        <begin position="15"/>
        <end position="33"/>
    </location>
</feature>
<dbReference type="Proteomes" id="UP000789831">
    <property type="component" value="Unassembled WGS sequence"/>
</dbReference>